<evidence type="ECO:0000256" key="6">
    <source>
        <dbReference type="ARBA" id="ARBA00023136"/>
    </source>
</evidence>
<keyword evidence="3" id="KW-1003">Cell membrane</keyword>
<dbReference type="InterPro" id="IPR045275">
    <property type="entry name" value="MscS_archaea/bacteria_type"/>
</dbReference>
<feature type="transmembrane region" description="Helical" evidence="7">
    <location>
        <begin position="20"/>
        <end position="38"/>
    </location>
</feature>
<evidence type="ECO:0000256" key="5">
    <source>
        <dbReference type="ARBA" id="ARBA00022989"/>
    </source>
</evidence>
<keyword evidence="5 7" id="KW-1133">Transmembrane helix</keyword>
<dbReference type="GO" id="GO:0008381">
    <property type="term" value="F:mechanosensitive monoatomic ion channel activity"/>
    <property type="evidence" value="ECO:0007669"/>
    <property type="project" value="InterPro"/>
</dbReference>
<dbReference type="InterPro" id="IPR011066">
    <property type="entry name" value="MscS_channel_C_sf"/>
</dbReference>
<evidence type="ECO:0000313" key="10">
    <source>
        <dbReference type="Proteomes" id="UP000323632"/>
    </source>
</evidence>
<dbReference type="Gene3D" id="2.30.30.60">
    <property type="match status" value="1"/>
</dbReference>
<keyword evidence="6 7" id="KW-0472">Membrane</keyword>
<keyword evidence="4 7" id="KW-0812">Transmembrane</keyword>
<dbReference type="Proteomes" id="UP000323632">
    <property type="component" value="Unassembled WGS sequence"/>
</dbReference>
<dbReference type="InterPro" id="IPR008910">
    <property type="entry name" value="MSC_TM_helix"/>
</dbReference>
<dbReference type="InterPro" id="IPR010920">
    <property type="entry name" value="LSM_dom_sf"/>
</dbReference>
<dbReference type="Gene3D" id="1.10.287.1260">
    <property type="match status" value="1"/>
</dbReference>
<dbReference type="SUPFAM" id="SSF82689">
    <property type="entry name" value="Mechanosensitive channel protein MscS (YggB), C-terminal domain"/>
    <property type="match status" value="1"/>
</dbReference>
<dbReference type="AlphaFoldDB" id="A0A5M6CB64"/>
<evidence type="ECO:0000313" key="9">
    <source>
        <dbReference type="EMBL" id="KAA5532251.1"/>
    </source>
</evidence>
<dbReference type="SUPFAM" id="SSF82861">
    <property type="entry name" value="Mechanosensitive channel protein MscS (YggB), transmembrane region"/>
    <property type="match status" value="1"/>
</dbReference>
<organism evidence="9 10">
    <name type="scientific">Taibaiella lutea</name>
    <dbReference type="NCBI Taxonomy" id="2608001"/>
    <lineage>
        <taxon>Bacteria</taxon>
        <taxon>Pseudomonadati</taxon>
        <taxon>Bacteroidota</taxon>
        <taxon>Chitinophagia</taxon>
        <taxon>Chitinophagales</taxon>
        <taxon>Chitinophagaceae</taxon>
        <taxon>Taibaiella</taxon>
    </lineage>
</organism>
<accession>A0A5M6CB64</accession>
<keyword evidence="10" id="KW-1185">Reference proteome</keyword>
<comment type="subcellular location">
    <subcellularLocation>
        <location evidence="1">Cell membrane</location>
        <topology evidence="1">Multi-pass membrane protein</topology>
    </subcellularLocation>
</comment>
<dbReference type="InterPro" id="IPR011014">
    <property type="entry name" value="MscS_channel_TM-2"/>
</dbReference>
<reference evidence="9 10" key="1">
    <citation type="submission" date="2019-09" db="EMBL/GenBank/DDBJ databases">
        <title>Genome sequence and assembly of Taibaiella sp.</title>
        <authorList>
            <person name="Chhetri G."/>
        </authorList>
    </citation>
    <scope>NUCLEOTIDE SEQUENCE [LARGE SCALE GENOMIC DNA]</scope>
    <source>
        <strain evidence="9 10">KVB11</strain>
    </source>
</reference>
<gene>
    <name evidence="9" type="ORF">F0919_15755</name>
</gene>
<dbReference type="EMBL" id="VWSH01000004">
    <property type="protein sequence ID" value="KAA5532251.1"/>
    <property type="molecule type" value="Genomic_DNA"/>
</dbReference>
<dbReference type="RefSeq" id="WP_150033753.1">
    <property type="nucleotide sequence ID" value="NZ_VWSH01000004.1"/>
</dbReference>
<evidence type="ECO:0000256" key="4">
    <source>
        <dbReference type="ARBA" id="ARBA00022692"/>
    </source>
</evidence>
<protein>
    <submittedName>
        <fullName evidence="9">Mechanosensitive ion channel family protein</fullName>
    </submittedName>
</protein>
<evidence type="ECO:0000256" key="3">
    <source>
        <dbReference type="ARBA" id="ARBA00022475"/>
    </source>
</evidence>
<evidence type="ECO:0000256" key="7">
    <source>
        <dbReference type="SAM" id="Phobius"/>
    </source>
</evidence>
<dbReference type="PROSITE" id="PS01246">
    <property type="entry name" value="UPF0003"/>
    <property type="match status" value="1"/>
</dbReference>
<dbReference type="SUPFAM" id="SSF50182">
    <property type="entry name" value="Sm-like ribonucleoproteins"/>
    <property type="match status" value="1"/>
</dbReference>
<dbReference type="GO" id="GO:0005886">
    <property type="term" value="C:plasma membrane"/>
    <property type="evidence" value="ECO:0007669"/>
    <property type="project" value="UniProtKB-SubCell"/>
</dbReference>
<dbReference type="InterPro" id="IPR006685">
    <property type="entry name" value="MscS_channel_2nd"/>
</dbReference>
<evidence type="ECO:0000256" key="1">
    <source>
        <dbReference type="ARBA" id="ARBA00004651"/>
    </source>
</evidence>
<comment type="caution">
    <text evidence="9">The sequence shown here is derived from an EMBL/GenBank/DDBJ whole genome shotgun (WGS) entry which is preliminary data.</text>
</comment>
<proteinExistence type="inferred from homology"/>
<sequence length="258" mass="28637">MKAEKVYNALTQLVVVRGPAILVGILVLFLGWWLIKLLSKSLTSLLHKRNINPTLKPFLISIAITTLRILLIIGVMQIMGIQLTIFAALIAAFGVAAGLALSGTLQNFASGILILILRPFEVGDNIIAQSQEGSVTSIQIFYTIVTTFDNQTVIIPNSKLSNEVIVNISKTGKRRMDIELKFSNSDKFEDVKEKIDKAIAETPNLLNDPPRRIGISSIESDGGYKVMLNVWVNAHGFMDTKMEFQQNLMKYLHKEPVK</sequence>
<dbReference type="Pfam" id="PF05552">
    <property type="entry name" value="MS_channel_1st_1"/>
    <property type="match status" value="1"/>
</dbReference>
<evidence type="ECO:0000256" key="2">
    <source>
        <dbReference type="ARBA" id="ARBA00008017"/>
    </source>
</evidence>
<dbReference type="PANTHER" id="PTHR30221:SF1">
    <property type="entry name" value="SMALL-CONDUCTANCE MECHANOSENSITIVE CHANNEL"/>
    <property type="match status" value="1"/>
</dbReference>
<name>A0A5M6CB64_9BACT</name>
<dbReference type="Gene3D" id="3.30.70.100">
    <property type="match status" value="1"/>
</dbReference>
<dbReference type="PANTHER" id="PTHR30221">
    <property type="entry name" value="SMALL-CONDUCTANCE MECHANOSENSITIVE CHANNEL"/>
    <property type="match status" value="1"/>
</dbReference>
<dbReference type="InterPro" id="IPR006686">
    <property type="entry name" value="MscS_channel_CS"/>
</dbReference>
<comment type="similarity">
    <text evidence="2">Belongs to the MscS (TC 1.A.23) family.</text>
</comment>
<evidence type="ECO:0000259" key="8">
    <source>
        <dbReference type="Pfam" id="PF00924"/>
    </source>
</evidence>
<dbReference type="Pfam" id="PF00924">
    <property type="entry name" value="MS_channel_2nd"/>
    <property type="match status" value="1"/>
</dbReference>
<feature type="transmembrane region" description="Helical" evidence="7">
    <location>
        <begin position="85"/>
        <end position="105"/>
    </location>
</feature>
<feature type="transmembrane region" description="Helical" evidence="7">
    <location>
        <begin position="58"/>
        <end position="79"/>
    </location>
</feature>
<dbReference type="InterPro" id="IPR023408">
    <property type="entry name" value="MscS_beta-dom_sf"/>
</dbReference>
<feature type="domain" description="Mechanosensitive ion channel MscS" evidence="8">
    <location>
        <begin position="104"/>
        <end position="170"/>
    </location>
</feature>